<evidence type="ECO:0000313" key="2">
    <source>
        <dbReference type="EMBL" id="WFD33738.1"/>
    </source>
</evidence>
<evidence type="ECO:0000313" key="3">
    <source>
        <dbReference type="Proteomes" id="UP001219933"/>
    </source>
</evidence>
<dbReference type="Proteomes" id="UP001219933">
    <property type="component" value="Chromosome 1"/>
</dbReference>
<keyword evidence="3" id="KW-1185">Reference proteome</keyword>
<name>A0AAF0ENB5_9BASI</name>
<organism evidence="2 3">
    <name type="scientific">Malassezia cuniculi</name>
    <dbReference type="NCBI Taxonomy" id="948313"/>
    <lineage>
        <taxon>Eukaryota</taxon>
        <taxon>Fungi</taxon>
        <taxon>Dikarya</taxon>
        <taxon>Basidiomycota</taxon>
        <taxon>Ustilaginomycotina</taxon>
        <taxon>Malasseziomycetes</taxon>
        <taxon>Malasseziales</taxon>
        <taxon>Malasseziaceae</taxon>
        <taxon>Malassezia</taxon>
    </lineage>
</organism>
<reference evidence="2" key="1">
    <citation type="submission" date="2023-03" db="EMBL/GenBank/DDBJ databases">
        <title>Mating type loci evolution in Malassezia.</title>
        <authorList>
            <person name="Coelho M.A."/>
        </authorList>
    </citation>
    <scope>NUCLEOTIDE SEQUENCE</scope>
    <source>
        <strain evidence="2">CBS 11721</strain>
    </source>
</reference>
<accession>A0AAF0ENB5</accession>
<evidence type="ECO:0000256" key="1">
    <source>
        <dbReference type="SAM" id="MobiDB-lite"/>
    </source>
</evidence>
<sequence>MNRHALLTGQSYPSALSSGVPSPQYTPYRTDSPFENPYARSYGDTIGAPKKEPFYGNDAQQRTAADLEEQNDMRLEGLSERIRMLKDVREC</sequence>
<protein>
    <submittedName>
        <fullName evidence="2">Protein transport protein bet1</fullName>
    </submittedName>
</protein>
<dbReference type="AlphaFoldDB" id="A0AAF0ENB5"/>
<feature type="region of interest" description="Disordered" evidence="1">
    <location>
        <begin position="1"/>
        <end position="34"/>
    </location>
</feature>
<feature type="compositionally biased region" description="Polar residues" evidence="1">
    <location>
        <begin position="8"/>
        <end position="29"/>
    </location>
</feature>
<proteinExistence type="predicted"/>
<dbReference type="EMBL" id="CP119877">
    <property type="protein sequence ID" value="WFD33738.1"/>
    <property type="molecule type" value="Genomic_DNA"/>
</dbReference>
<gene>
    <name evidence="2" type="primary">BET1</name>
    <name evidence="2" type="ORF">MCUN1_000553</name>
</gene>